<dbReference type="EMBL" id="CACVAS010000047">
    <property type="protein sequence ID" value="CAA6806981.1"/>
    <property type="molecule type" value="Genomic_DNA"/>
</dbReference>
<accession>A0A6S6SWL8</accession>
<reference evidence="1" key="1">
    <citation type="submission" date="2020-01" db="EMBL/GenBank/DDBJ databases">
        <authorList>
            <person name="Meier V. D."/>
            <person name="Meier V D."/>
        </authorList>
    </citation>
    <scope>NUCLEOTIDE SEQUENCE</scope>
    <source>
        <strain evidence="1">HLG_WM_MAG_01</strain>
    </source>
</reference>
<gene>
    <name evidence="1" type="ORF">HELGO_WM3248</name>
</gene>
<sequence length="50" mass="5687">MRVAVEKDGFKNSDKLGSGFMLIAAKSDCSISLSKSFRDRRFKNKHTKSY</sequence>
<dbReference type="AlphaFoldDB" id="A0A6S6SWL8"/>
<evidence type="ECO:0000313" key="1">
    <source>
        <dbReference type="EMBL" id="CAA6806981.1"/>
    </source>
</evidence>
<name>A0A6S6SWL8_9BACT</name>
<organism evidence="1">
    <name type="scientific">uncultured Sulfurovum sp</name>
    <dbReference type="NCBI Taxonomy" id="269237"/>
    <lineage>
        <taxon>Bacteria</taxon>
        <taxon>Pseudomonadati</taxon>
        <taxon>Campylobacterota</taxon>
        <taxon>Epsilonproteobacteria</taxon>
        <taxon>Campylobacterales</taxon>
        <taxon>Sulfurovaceae</taxon>
        <taxon>Sulfurovum</taxon>
        <taxon>environmental samples</taxon>
    </lineage>
</organism>
<proteinExistence type="predicted"/>
<protein>
    <submittedName>
        <fullName evidence="1">Uncharacterized protein</fullName>
    </submittedName>
</protein>